<accession>A0A5K7XH61</accession>
<keyword evidence="1" id="KW-0472">Membrane</keyword>
<gene>
    <name evidence="2" type="ORF">PLANPX_4994</name>
</gene>
<dbReference type="EMBL" id="AP021861">
    <property type="protein sequence ID" value="BBO35382.1"/>
    <property type="molecule type" value="Genomic_DNA"/>
</dbReference>
<feature type="transmembrane region" description="Helical" evidence="1">
    <location>
        <begin position="30"/>
        <end position="48"/>
    </location>
</feature>
<dbReference type="AlphaFoldDB" id="A0A5K7XH61"/>
<keyword evidence="1" id="KW-0812">Transmembrane</keyword>
<feature type="transmembrane region" description="Helical" evidence="1">
    <location>
        <begin position="313"/>
        <end position="332"/>
    </location>
</feature>
<feature type="transmembrane region" description="Helical" evidence="1">
    <location>
        <begin position="290"/>
        <end position="307"/>
    </location>
</feature>
<feature type="transmembrane region" description="Helical" evidence="1">
    <location>
        <begin position="60"/>
        <end position="82"/>
    </location>
</feature>
<evidence type="ECO:0000256" key="1">
    <source>
        <dbReference type="SAM" id="Phobius"/>
    </source>
</evidence>
<reference evidence="3" key="1">
    <citation type="submission" date="2019-10" db="EMBL/GenBank/DDBJ databases">
        <title>Lacipirellula parvula gen. nov., sp. nov., representing a lineage of planctomycetes widespread in freshwater anoxic habitats, and description of the family Lacipirellulaceae.</title>
        <authorList>
            <person name="Dedysh S.N."/>
            <person name="Kulichevskaya I.S."/>
            <person name="Beletsky A.V."/>
            <person name="Rakitin A.L."/>
            <person name="Mardanov A.V."/>
            <person name="Ivanova A.A."/>
            <person name="Saltykova V.X."/>
            <person name="Rijpstra W.I.C."/>
            <person name="Sinninghe Damste J.S."/>
            <person name="Ravin N.V."/>
        </authorList>
    </citation>
    <scope>NUCLEOTIDE SEQUENCE [LARGE SCALE GENOMIC DNA]</scope>
    <source>
        <strain evidence="3">PX69</strain>
    </source>
</reference>
<dbReference type="KEGG" id="lpav:PLANPX_4994"/>
<sequence length="359" mass="41062">MNATYHSANPSNNSELSGEWLKAAPPYRRCLWYICLSFVGLACLGGWISSKVIGRPLDDVLVGVIFMLMISLSAALTLRWRLHVGADGITRRRVFWQDCWTWNDFASGRIRKSEGYAAVLIDPARPWWRRHLRIDYLSGPDCIAVLKLINAAYVLPPAAEVPDEIVIWSGWERWQFSPEGIRLKSRNKNWEYAWADVQWLNMQRADEKRLDFLHLCLELPDRKLKLAYATHQGGRTPTWRGATAEVIGMMLTMYIDPSRVEILIPGTRPRRLEEIRKEHEKLQERLRGSLLAYALIGLVLSAAIVWIGMTKGWVPALIMTLPYGSMVGGVAWSMRKRALAKLAQLKTWIDEMSDGDDRT</sequence>
<proteinExistence type="predicted"/>
<name>A0A5K7XH61_9BACT</name>
<dbReference type="Proteomes" id="UP000326837">
    <property type="component" value="Chromosome"/>
</dbReference>
<dbReference type="RefSeq" id="WP_152100773.1">
    <property type="nucleotide sequence ID" value="NZ_AP021861.1"/>
</dbReference>
<keyword evidence="3" id="KW-1185">Reference proteome</keyword>
<protein>
    <submittedName>
        <fullName evidence="2">Uncharacterized protein</fullName>
    </submittedName>
</protein>
<evidence type="ECO:0000313" key="3">
    <source>
        <dbReference type="Proteomes" id="UP000326837"/>
    </source>
</evidence>
<evidence type="ECO:0000313" key="2">
    <source>
        <dbReference type="EMBL" id="BBO35382.1"/>
    </source>
</evidence>
<keyword evidence="1" id="KW-1133">Transmembrane helix</keyword>
<organism evidence="2 3">
    <name type="scientific">Lacipirellula parvula</name>
    <dbReference type="NCBI Taxonomy" id="2650471"/>
    <lineage>
        <taxon>Bacteria</taxon>
        <taxon>Pseudomonadati</taxon>
        <taxon>Planctomycetota</taxon>
        <taxon>Planctomycetia</taxon>
        <taxon>Pirellulales</taxon>
        <taxon>Lacipirellulaceae</taxon>
        <taxon>Lacipirellula</taxon>
    </lineage>
</organism>